<name>A0ABS3C9J6_9BACT</name>
<protein>
    <submittedName>
        <fullName evidence="1">Uncharacterized protein</fullName>
    </submittedName>
</protein>
<evidence type="ECO:0000313" key="1">
    <source>
        <dbReference type="EMBL" id="MBN7813723.1"/>
    </source>
</evidence>
<dbReference type="Proteomes" id="UP000664317">
    <property type="component" value="Unassembled WGS sequence"/>
</dbReference>
<feature type="non-terminal residue" evidence="1">
    <location>
        <position position="1"/>
    </location>
</feature>
<proteinExistence type="predicted"/>
<sequence length="64" mass="7480">LGAGGLEEVFFFFMIETVKNESKNYRFWAAYRRNYRRFSATRCKKNSGLSCGRICKSFSIFVCS</sequence>
<dbReference type="RefSeq" id="WP_206580496.1">
    <property type="nucleotide sequence ID" value="NZ_JAFKCT010000029.1"/>
</dbReference>
<gene>
    <name evidence="1" type="ORF">J0A68_22405</name>
</gene>
<dbReference type="EMBL" id="JAFKCT010000029">
    <property type="protein sequence ID" value="MBN7813723.1"/>
    <property type="molecule type" value="Genomic_DNA"/>
</dbReference>
<keyword evidence="2" id="KW-1185">Reference proteome</keyword>
<organism evidence="1 2">
    <name type="scientific">Algoriphagus oliviformis</name>
    <dbReference type="NCBI Taxonomy" id="2811231"/>
    <lineage>
        <taxon>Bacteria</taxon>
        <taxon>Pseudomonadati</taxon>
        <taxon>Bacteroidota</taxon>
        <taxon>Cytophagia</taxon>
        <taxon>Cytophagales</taxon>
        <taxon>Cyclobacteriaceae</taxon>
        <taxon>Algoriphagus</taxon>
    </lineage>
</organism>
<reference evidence="1 2" key="1">
    <citation type="submission" date="2021-03" db="EMBL/GenBank/DDBJ databases">
        <title>novel species isolated from a fishpond in China.</title>
        <authorList>
            <person name="Lu H."/>
            <person name="Cai Z."/>
        </authorList>
    </citation>
    <scope>NUCLEOTIDE SEQUENCE [LARGE SCALE GENOMIC DNA]</scope>
    <source>
        <strain evidence="1 2">H41</strain>
    </source>
</reference>
<evidence type="ECO:0000313" key="2">
    <source>
        <dbReference type="Proteomes" id="UP000664317"/>
    </source>
</evidence>
<accession>A0ABS3C9J6</accession>
<comment type="caution">
    <text evidence="1">The sequence shown here is derived from an EMBL/GenBank/DDBJ whole genome shotgun (WGS) entry which is preliminary data.</text>
</comment>